<feature type="transmembrane region" description="Helical" evidence="1">
    <location>
        <begin position="710"/>
        <end position="729"/>
    </location>
</feature>
<gene>
    <name evidence="2" type="ORF">ODALV1_LOCUS28637</name>
</gene>
<proteinExistence type="predicted"/>
<accession>A0ABP1S1B5</accession>
<feature type="transmembrane region" description="Helical" evidence="1">
    <location>
        <begin position="381"/>
        <end position="400"/>
    </location>
</feature>
<name>A0ABP1S1B5_9HEXA</name>
<evidence type="ECO:0000313" key="2">
    <source>
        <dbReference type="EMBL" id="CAL8141249.1"/>
    </source>
</evidence>
<organism evidence="2 3">
    <name type="scientific">Orchesella dallaii</name>
    <dbReference type="NCBI Taxonomy" id="48710"/>
    <lineage>
        <taxon>Eukaryota</taxon>
        <taxon>Metazoa</taxon>
        <taxon>Ecdysozoa</taxon>
        <taxon>Arthropoda</taxon>
        <taxon>Hexapoda</taxon>
        <taxon>Collembola</taxon>
        <taxon>Entomobryomorpha</taxon>
        <taxon>Entomobryoidea</taxon>
        <taxon>Orchesellidae</taxon>
        <taxon>Orchesellinae</taxon>
        <taxon>Orchesella</taxon>
    </lineage>
</organism>
<evidence type="ECO:0000256" key="1">
    <source>
        <dbReference type="SAM" id="Phobius"/>
    </source>
</evidence>
<dbReference type="EMBL" id="CAXLJM020000146">
    <property type="protein sequence ID" value="CAL8141249.1"/>
    <property type="molecule type" value="Genomic_DNA"/>
</dbReference>
<comment type="caution">
    <text evidence="2">The sequence shown here is derived from an EMBL/GenBank/DDBJ whole genome shotgun (WGS) entry which is preliminary data.</text>
</comment>
<reference evidence="2 3" key="1">
    <citation type="submission" date="2024-08" db="EMBL/GenBank/DDBJ databases">
        <authorList>
            <person name="Cucini C."/>
            <person name="Frati F."/>
        </authorList>
    </citation>
    <scope>NUCLEOTIDE SEQUENCE [LARGE SCALE GENOMIC DNA]</scope>
</reference>
<protein>
    <submittedName>
        <fullName evidence="2">Uncharacterized protein</fullName>
    </submittedName>
</protein>
<sequence length="762" mass="86393">MDLLSHLSKECTLHFAETSTQANQLLTASRSDTVKVSTETAFDLLQDSCIFMSCIVLQTLRTLSASNSSESEEDEIFTDTPLFGGPFSEVRVIGEETTPVESINFTETSGLQQGGGTTYELEETELTLYSKILKSLRFSSTCITQLSNTEFPTTQPDPVGTTFTPFYTDGVPDILLILKWNVTLSANCNEGNNLCPELLFPINSIPLAIVLFHNSNSNFTYIARTQMSCGFSETCANDTDAYLLHLLKLQTPPKKVARVDSLRNFWNQVHHNLWSGIQEQGETENRLKSVLQFISTNPRHKDSFNYVVRILLNLHNCTGIKCKQYISKNLHFLQLLLSKTFSYDCAFWTFSTYFEGYNFIVFSGSKSLKINTESLFEPISWVGWLVIIVTIGALGVILHMTGLQNTSLWMLSVSLEQDITPENKYVNVRNFYLVILWSHAANLLRNTYTSSMYSVITKEIPPYIPSSITQLLVDSVYPSFVVTNDMTHLLVSQNSEFDEANQLLPELTSVLTYTTMAKSLVTFHPCTISTDRPRHEFIQNVSHFNPISCTRHFIESDDSEDGEFLGADSVVSSYTVPETFAIITNIENEVWTKLYFSGSREGKLFDSSQKTETIPEVFMAYVNQKKNFILEMLHYDIASLVEAGIYGWVFQFMIRSQSIQKVMQSSDNGPFSENNRTWKRMNINAMFFSSSGITRSKGTELKATTVKDVIIIWILFLICITISGTMFIIEMSWNAKEKNENCSAIYIFFRKRSEITRENGIP</sequence>
<keyword evidence="1" id="KW-0472">Membrane</keyword>
<evidence type="ECO:0000313" key="3">
    <source>
        <dbReference type="Proteomes" id="UP001642540"/>
    </source>
</evidence>
<dbReference type="Proteomes" id="UP001642540">
    <property type="component" value="Unassembled WGS sequence"/>
</dbReference>
<keyword evidence="1" id="KW-0812">Transmembrane</keyword>
<keyword evidence="1" id="KW-1133">Transmembrane helix</keyword>
<keyword evidence="3" id="KW-1185">Reference proteome</keyword>